<gene>
    <name evidence="2" type="ORF">E4680_07390</name>
</gene>
<dbReference type="RefSeq" id="WP_135281771.1">
    <property type="nucleotide sequence ID" value="NZ_SRIO01000008.1"/>
</dbReference>
<dbReference type="Proteomes" id="UP000297890">
    <property type="component" value="Unassembled WGS sequence"/>
</dbReference>
<evidence type="ECO:0000313" key="2">
    <source>
        <dbReference type="EMBL" id="TFZ82525.1"/>
    </source>
</evidence>
<accession>A0A4Z0FA71</accession>
<dbReference type="EMBL" id="SRIO01000008">
    <property type="protein sequence ID" value="TFZ82525.1"/>
    <property type="molecule type" value="Genomic_DNA"/>
</dbReference>
<name>A0A4Z0FA71_9GAMM</name>
<feature type="region of interest" description="Disordered" evidence="1">
    <location>
        <begin position="224"/>
        <end position="254"/>
    </location>
</feature>
<feature type="compositionally biased region" description="Polar residues" evidence="1">
    <location>
        <begin position="234"/>
        <end position="251"/>
    </location>
</feature>
<reference evidence="2 3" key="1">
    <citation type="journal article" date="2019" name="ISME J.">
        <title>Candidatus Macondimonas diazotrophica, a novel gammaproteobacterial genus dominating crude-oil-contaminated coastal sediments.</title>
        <authorList>
            <person name="Karthikeyan S."/>
            <person name="Konstantinidis K."/>
        </authorList>
    </citation>
    <scope>NUCLEOTIDE SEQUENCE [LARGE SCALE GENOMIC DNA]</scope>
    <source>
        <strain evidence="2 3">KTK01</strain>
    </source>
</reference>
<keyword evidence="3" id="KW-1185">Reference proteome</keyword>
<sequence length="327" mass="35897">MTALVWLVPVFTLAIGLAIGRLLGRAGSASTKLTDAIGPSSASDTQARWLALYALASGNRDRARFILEQRINSNSRPHPDDWIMLLDILHTNGDRDPFDALAKRYGEKSGVTPPEFNEWRQLHPECSGLNRRHAKLLEIFSSLGNRDEQRKLMTGLACESTKPGRPGFTLAEAEELLKLRIRLNPKPATQLALTQPHTLSTAAIKDDGTGTAKSPAVSAVNTATGNIIPPRSTLGRTGTHPTQVPSTPSQTDDPRCALERQFQRISDKIAETWPNSECARYIDSLLVDTRGGRQGFPAEVMSELFLLHALMEAHNPAQRDPWDVSAR</sequence>
<dbReference type="OrthoDB" id="5568891at2"/>
<proteinExistence type="predicted"/>
<protein>
    <submittedName>
        <fullName evidence="2">Uncharacterized protein</fullName>
    </submittedName>
</protein>
<evidence type="ECO:0000313" key="3">
    <source>
        <dbReference type="Proteomes" id="UP000297890"/>
    </source>
</evidence>
<evidence type="ECO:0000256" key="1">
    <source>
        <dbReference type="SAM" id="MobiDB-lite"/>
    </source>
</evidence>
<comment type="caution">
    <text evidence="2">The sequence shown here is derived from an EMBL/GenBank/DDBJ whole genome shotgun (WGS) entry which is preliminary data.</text>
</comment>
<organism evidence="2 3">
    <name type="scientific">Candidatus Macondimonas diazotrophica</name>
    <dbReference type="NCBI Taxonomy" id="2305248"/>
    <lineage>
        <taxon>Bacteria</taxon>
        <taxon>Pseudomonadati</taxon>
        <taxon>Pseudomonadota</taxon>
        <taxon>Gammaproteobacteria</taxon>
        <taxon>Chromatiales</taxon>
        <taxon>Ectothiorhodospiraceae</taxon>
        <taxon>Candidatus Macondimonas</taxon>
    </lineage>
</organism>
<dbReference type="AlphaFoldDB" id="A0A4Z0FA71"/>